<dbReference type="InterPro" id="IPR009045">
    <property type="entry name" value="Zn_M74/Hedgehog-like"/>
</dbReference>
<evidence type="ECO:0000313" key="2">
    <source>
        <dbReference type="EMBL" id="CAA9468037.1"/>
    </source>
</evidence>
<dbReference type="GO" id="GO:0008233">
    <property type="term" value="F:peptidase activity"/>
    <property type="evidence" value="ECO:0007669"/>
    <property type="project" value="InterPro"/>
</dbReference>
<dbReference type="PANTHER" id="PTHR34385:SF1">
    <property type="entry name" value="PEPTIDOGLYCAN L-ALANYL-D-GLUTAMATE ENDOPEPTIDASE CWLK"/>
    <property type="match status" value="1"/>
</dbReference>
<proteinExistence type="predicted"/>
<dbReference type="Pfam" id="PF02557">
    <property type="entry name" value="VanY"/>
    <property type="match status" value="1"/>
</dbReference>
<protein>
    <recommendedName>
        <fullName evidence="1">D-alanyl-D-alanine carboxypeptidase-like core domain-containing protein</fullName>
    </recommendedName>
</protein>
<name>A0A6J4RHV7_9BACT</name>
<feature type="domain" description="D-alanyl-D-alanine carboxypeptidase-like core" evidence="1">
    <location>
        <begin position="37"/>
        <end position="104"/>
    </location>
</feature>
<dbReference type="EMBL" id="CADCVN010000070">
    <property type="protein sequence ID" value="CAA9468037.1"/>
    <property type="molecule type" value="Genomic_DNA"/>
</dbReference>
<organism evidence="2">
    <name type="scientific">uncultured Segetibacter sp</name>
    <dbReference type="NCBI Taxonomy" id="481133"/>
    <lineage>
        <taxon>Bacteria</taxon>
        <taxon>Pseudomonadati</taxon>
        <taxon>Bacteroidota</taxon>
        <taxon>Chitinophagia</taxon>
        <taxon>Chitinophagales</taxon>
        <taxon>Chitinophagaceae</taxon>
        <taxon>Segetibacter</taxon>
        <taxon>environmental samples</taxon>
    </lineage>
</organism>
<dbReference type="GO" id="GO:0006508">
    <property type="term" value="P:proteolysis"/>
    <property type="evidence" value="ECO:0007669"/>
    <property type="project" value="InterPro"/>
</dbReference>
<dbReference type="SUPFAM" id="SSF55166">
    <property type="entry name" value="Hedgehog/DD-peptidase"/>
    <property type="match status" value="1"/>
</dbReference>
<dbReference type="InterPro" id="IPR052179">
    <property type="entry name" value="DD-CPase-like"/>
</dbReference>
<accession>A0A6J4RHV7</accession>
<dbReference type="AlphaFoldDB" id="A0A6J4RHV7"/>
<evidence type="ECO:0000259" key="1">
    <source>
        <dbReference type="Pfam" id="PF02557"/>
    </source>
</evidence>
<gene>
    <name evidence="2" type="ORF">AVDCRST_MAG96-178</name>
</gene>
<sequence>MTAAHLVAKTSKYFNGHYTYKVASAKVLQPVDNGVKLQMDAPKAFKVTVKQARSQAQGIRLNPLSGFRSTAEQHYLFHEVVRQRGQTLARRAKVSTPPGYSEHCT</sequence>
<dbReference type="PANTHER" id="PTHR34385">
    <property type="entry name" value="D-ALANYL-D-ALANINE CARBOXYPEPTIDASE"/>
    <property type="match status" value="1"/>
</dbReference>
<reference evidence="2" key="1">
    <citation type="submission" date="2020-02" db="EMBL/GenBank/DDBJ databases">
        <authorList>
            <person name="Meier V. D."/>
        </authorList>
    </citation>
    <scope>NUCLEOTIDE SEQUENCE</scope>
    <source>
        <strain evidence="2">AVDCRST_MAG96</strain>
    </source>
</reference>
<dbReference type="Gene3D" id="3.30.1380.10">
    <property type="match status" value="1"/>
</dbReference>
<dbReference type="InterPro" id="IPR003709">
    <property type="entry name" value="VanY-like_core_dom"/>
</dbReference>